<dbReference type="HOGENOM" id="CLU_2730542_0_0_2"/>
<sequence>MHICVYIKNTYYKLICQGALNLCMMKLYICQSCDAVFWSDLDAQHHSRNNLYGKYSEYDLEDLLARFLAQA</sequence>
<dbReference type="BioCyc" id="CNIT1237085:G1324-1657-MONOMER"/>
<protein>
    <submittedName>
        <fullName evidence="1">Uncharacterized protein</fullName>
    </submittedName>
</protein>
<dbReference type="STRING" id="1237085.Ngar_c16590"/>
<dbReference type="Proteomes" id="UP000008037">
    <property type="component" value="Chromosome"/>
</dbReference>
<reference evidence="1 2" key="1">
    <citation type="journal article" date="2012" name="Environ. Microbiol.">
        <title>The genome of the ammonia-oxidizing Candidatus Nitrososphaera gargensis: insights into metabolic versatility and environmental adaptations.</title>
        <authorList>
            <person name="Spang A."/>
            <person name="Poehlein A."/>
            <person name="Offre P."/>
            <person name="Zumbragel S."/>
            <person name="Haider S."/>
            <person name="Rychlik N."/>
            <person name="Nowka B."/>
            <person name="Schmeisser C."/>
            <person name="Lebedeva E.V."/>
            <person name="Rattei T."/>
            <person name="Bohm C."/>
            <person name="Schmid M."/>
            <person name="Galushko A."/>
            <person name="Hatzenpichler R."/>
            <person name="Weinmaier T."/>
            <person name="Daniel R."/>
            <person name="Schleper C."/>
            <person name="Spieck E."/>
            <person name="Streit W."/>
            <person name="Wagner M."/>
        </authorList>
    </citation>
    <scope>NUCLEOTIDE SEQUENCE [LARGE SCALE GENOMIC DNA]</scope>
    <source>
        <strain evidence="2">Ga9.2</strain>
    </source>
</reference>
<evidence type="ECO:0000313" key="1">
    <source>
        <dbReference type="EMBL" id="AFU58592.1"/>
    </source>
</evidence>
<gene>
    <name evidence="1" type="ordered locus">Ngar_c16590</name>
</gene>
<proteinExistence type="predicted"/>
<name>K0IJY8_NITGG</name>
<dbReference type="InParanoid" id="K0IJY8"/>
<dbReference type="AlphaFoldDB" id="K0IJY8"/>
<dbReference type="KEGG" id="nga:Ngar_c16590"/>
<accession>K0IJY8</accession>
<dbReference type="EMBL" id="CP002408">
    <property type="protein sequence ID" value="AFU58592.1"/>
    <property type="molecule type" value="Genomic_DNA"/>
</dbReference>
<keyword evidence="2" id="KW-1185">Reference proteome</keyword>
<evidence type="ECO:0000313" key="2">
    <source>
        <dbReference type="Proteomes" id="UP000008037"/>
    </source>
</evidence>
<organism evidence="1 2">
    <name type="scientific">Nitrososphaera gargensis (strain Ga9.2)</name>
    <dbReference type="NCBI Taxonomy" id="1237085"/>
    <lineage>
        <taxon>Archaea</taxon>
        <taxon>Nitrososphaerota</taxon>
        <taxon>Nitrososphaeria</taxon>
        <taxon>Nitrososphaerales</taxon>
        <taxon>Nitrososphaeraceae</taxon>
        <taxon>Nitrososphaera</taxon>
    </lineage>
</organism>